<dbReference type="GO" id="GO:0003677">
    <property type="term" value="F:DNA binding"/>
    <property type="evidence" value="ECO:0007669"/>
    <property type="project" value="InterPro"/>
</dbReference>
<dbReference type="InterPro" id="IPR009061">
    <property type="entry name" value="DNA-bd_dom_put_sf"/>
</dbReference>
<name>A0A3D9SPN3_9ACTN</name>
<dbReference type="InterPro" id="IPR000551">
    <property type="entry name" value="MerR-type_HTH_dom"/>
</dbReference>
<sequence>METQWTITELAETATAALGDAPVRVNGRVRDVPNTRLIRWYTTIGLMDPPSGRRGRTALYGRRHLLQLVAIKRRQSAGRTIAQIQTELIGATDATLNEIARLPDEPGEGVGVGVDSGRGRFWAQPAAIADTGAPPAGGRPSVVAGVRLAPGVTLVLDAVALTEADLDAIGAAAGTLLGELHRRGLIPVSSHDPAPPTEPNGSRP</sequence>
<evidence type="ECO:0000313" key="2">
    <source>
        <dbReference type="EMBL" id="REE97926.1"/>
    </source>
</evidence>
<dbReference type="Proteomes" id="UP000256661">
    <property type="component" value="Unassembled WGS sequence"/>
</dbReference>
<accession>A0A3D9SPN3</accession>
<proteinExistence type="predicted"/>
<gene>
    <name evidence="2" type="ORF">DFJ69_3406</name>
</gene>
<keyword evidence="3" id="KW-1185">Reference proteome</keyword>
<protein>
    <submittedName>
        <fullName evidence="2">MerR-like DNA binding protein</fullName>
    </submittedName>
</protein>
<organism evidence="2 3">
    <name type="scientific">Thermomonospora umbrina</name>
    <dbReference type="NCBI Taxonomy" id="111806"/>
    <lineage>
        <taxon>Bacteria</taxon>
        <taxon>Bacillati</taxon>
        <taxon>Actinomycetota</taxon>
        <taxon>Actinomycetes</taxon>
        <taxon>Streptosporangiales</taxon>
        <taxon>Thermomonosporaceae</taxon>
        <taxon>Thermomonospora</taxon>
    </lineage>
</organism>
<dbReference type="SUPFAM" id="SSF46955">
    <property type="entry name" value="Putative DNA-binding domain"/>
    <property type="match status" value="1"/>
</dbReference>
<dbReference type="EMBL" id="QTTT01000001">
    <property type="protein sequence ID" value="REE97926.1"/>
    <property type="molecule type" value="Genomic_DNA"/>
</dbReference>
<dbReference type="Gene3D" id="1.10.1660.10">
    <property type="match status" value="1"/>
</dbReference>
<comment type="caution">
    <text evidence="2">The sequence shown here is derived from an EMBL/GenBank/DDBJ whole genome shotgun (WGS) entry which is preliminary data.</text>
</comment>
<dbReference type="RefSeq" id="WP_116023449.1">
    <property type="nucleotide sequence ID" value="NZ_QTTT01000001.1"/>
</dbReference>
<dbReference type="OrthoDB" id="3830374at2"/>
<feature type="domain" description="HTH merR-type" evidence="1">
    <location>
        <begin position="35"/>
        <end position="86"/>
    </location>
</feature>
<dbReference type="Pfam" id="PF13411">
    <property type="entry name" value="MerR_1"/>
    <property type="match status" value="1"/>
</dbReference>
<evidence type="ECO:0000313" key="3">
    <source>
        <dbReference type="Proteomes" id="UP000256661"/>
    </source>
</evidence>
<reference evidence="2 3" key="1">
    <citation type="submission" date="2018-08" db="EMBL/GenBank/DDBJ databases">
        <title>Sequencing the genomes of 1000 actinobacteria strains.</title>
        <authorList>
            <person name="Klenk H.-P."/>
        </authorList>
    </citation>
    <scope>NUCLEOTIDE SEQUENCE [LARGE SCALE GENOMIC DNA]</scope>
    <source>
        <strain evidence="2 3">DSM 43927</strain>
    </source>
</reference>
<dbReference type="GO" id="GO:0006355">
    <property type="term" value="P:regulation of DNA-templated transcription"/>
    <property type="evidence" value="ECO:0007669"/>
    <property type="project" value="InterPro"/>
</dbReference>
<evidence type="ECO:0000259" key="1">
    <source>
        <dbReference type="Pfam" id="PF13411"/>
    </source>
</evidence>
<dbReference type="AlphaFoldDB" id="A0A3D9SPN3"/>